<evidence type="ECO:0000313" key="2">
    <source>
        <dbReference type="EMBL" id="GIH67945.1"/>
    </source>
</evidence>
<protein>
    <submittedName>
        <fullName evidence="2">Enoyl-CoA hydratase</fullName>
    </submittedName>
</protein>
<dbReference type="EMBL" id="BOOG01000003">
    <property type="protein sequence ID" value="GIH67945.1"/>
    <property type="molecule type" value="Genomic_DNA"/>
</dbReference>
<dbReference type="GO" id="GO:0003824">
    <property type="term" value="F:catalytic activity"/>
    <property type="evidence" value="ECO:0007669"/>
    <property type="project" value="UniProtKB-ARBA"/>
</dbReference>
<reference evidence="2" key="1">
    <citation type="submission" date="2021-01" db="EMBL/GenBank/DDBJ databases">
        <title>Whole genome shotgun sequence of Sphaerimonospora thailandensis NBRC 107569.</title>
        <authorList>
            <person name="Komaki H."/>
            <person name="Tamura T."/>
        </authorList>
    </citation>
    <scope>NUCLEOTIDE SEQUENCE</scope>
    <source>
        <strain evidence="2">NBRC 107569</strain>
    </source>
</reference>
<dbReference type="Proteomes" id="UP000610966">
    <property type="component" value="Unassembled WGS sequence"/>
</dbReference>
<keyword evidence="3" id="KW-1185">Reference proteome</keyword>
<dbReference type="SUPFAM" id="SSF52096">
    <property type="entry name" value="ClpP/crotonase"/>
    <property type="match status" value="1"/>
</dbReference>
<dbReference type="InterPro" id="IPR001753">
    <property type="entry name" value="Enoyl-CoA_hydra/iso"/>
</dbReference>
<evidence type="ECO:0000313" key="3">
    <source>
        <dbReference type="Proteomes" id="UP000610966"/>
    </source>
</evidence>
<accession>A0A8J3R3X6</accession>
<dbReference type="InterPro" id="IPR029045">
    <property type="entry name" value="ClpP/crotonase-like_dom_sf"/>
</dbReference>
<comment type="caution">
    <text evidence="2">The sequence shown here is derived from an EMBL/GenBank/DDBJ whole genome shotgun (WGS) entry which is preliminary data.</text>
</comment>
<dbReference type="Gene3D" id="3.90.226.10">
    <property type="entry name" value="2-enoyl-CoA Hydratase, Chain A, domain 1"/>
    <property type="match status" value="1"/>
</dbReference>
<dbReference type="InterPro" id="IPR014748">
    <property type="entry name" value="Enoyl-CoA_hydra_C"/>
</dbReference>
<dbReference type="PANTHER" id="PTHR42964">
    <property type="entry name" value="ENOYL-COA HYDRATASE"/>
    <property type="match status" value="1"/>
</dbReference>
<proteinExistence type="inferred from homology"/>
<organism evidence="2 3">
    <name type="scientific">Sphaerimonospora thailandensis</name>
    <dbReference type="NCBI Taxonomy" id="795644"/>
    <lineage>
        <taxon>Bacteria</taxon>
        <taxon>Bacillati</taxon>
        <taxon>Actinomycetota</taxon>
        <taxon>Actinomycetes</taxon>
        <taxon>Streptosporangiales</taxon>
        <taxon>Streptosporangiaceae</taxon>
        <taxon>Sphaerimonospora</taxon>
    </lineage>
</organism>
<dbReference type="Pfam" id="PF00378">
    <property type="entry name" value="ECH_1"/>
    <property type="match status" value="1"/>
</dbReference>
<dbReference type="CDD" id="cd06558">
    <property type="entry name" value="crotonase-like"/>
    <property type="match status" value="1"/>
</dbReference>
<comment type="similarity">
    <text evidence="1">Belongs to the enoyl-CoA hydratase/isomerase family.</text>
</comment>
<dbReference type="InterPro" id="IPR051683">
    <property type="entry name" value="Enoyl-CoA_Hydratase/Isomerase"/>
</dbReference>
<sequence length="270" mass="28152">MGGEGENMTEDAKDPVTYEFRDGAAWITLADAEHGNALNEVGAAALWRAIQRARADRAPVVVLSAEGRFFSVGGDLASFAAADDVSAYIDDLADALHRIVSELMRLDAVVIAVVRGTAAGAGFPLAAAADLVLAASSARFTLGYTKVGLTVDGGTSLLSATLGLHHALHLALLNPVLSAEEAHRAGLVAQVHDDDELDAAVDRVVAQLVAGSHAAQVTVKRLLRGVATPAPETALRQEALAIREAAARPDGREGVRAFLEKRTPVFPGDR</sequence>
<dbReference type="Gene3D" id="1.10.12.10">
    <property type="entry name" value="Lyase 2-enoyl-coa Hydratase, Chain A, domain 2"/>
    <property type="match status" value="1"/>
</dbReference>
<dbReference type="RefSeq" id="WP_204009781.1">
    <property type="nucleotide sequence ID" value="NZ_BOOG01000003.1"/>
</dbReference>
<dbReference type="AlphaFoldDB" id="A0A8J3R3X6"/>
<dbReference type="PANTHER" id="PTHR42964:SF1">
    <property type="entry name" value="POLYKETIDE BIOSYNTHESIS ENOYL-COA HYDRATASE PKSH-RELATED"/>
    <property type="match status" value="1"/>
</dbReference>
<name>A0A8J3R3X6_9ACTN</name>
<evidence type="ECO:0000256" key="1">
    <source>
        <dbReference type="ARBA" id="ARBA00005254"/>
    </source>
</evidence>
<gene>
    <name evidence="2" type="ORF">Mth01_01980</name>
</gene>